<dbReference type="InterPro" id="IPR012675">
    <property type="entry name" value="Beta-grasp_dom_sf"/>
</dbReference>
<sequence length="62" mass="6922">MIRVNGKEMQCMPLHSILTQFKTSLPVIAIMLNGNMILQDAYNDTTIQDGDEIKIIYPIIGG</sequence>
<dbReference type="InterPro" id="IPR003749">
    <property type="entry name" value="ThiS/MoaD-like"/>
</dbReference>
<name>A0A841KWD6_9FIRM</name>
<dbReference type="PANTHER" id="PTHR34472:SF1">
    <property type="entry name" value="SULFUR CARRIER PROTEIN THIS"/>
    <property type="match status" value="1"/>
</dbReference>
<dbReference type="EMBL" id="JACHEN010000015">
    <property type="protein sequence ID" value="MBB6216558.1"/>
    <property type="molecule type" value="Genomic_DNA"/>
</dbReference>
<dbReference type="Gene3D" id="3.10.20.30">
    <property type="match status" value="1"/>
</dbReference>
<dbReference type="RefSeq" id="WP_184311087.1">
    <property type="nucleotide sequence ID" value="NZ_JACHEN010000015.1"/>
</dbReference>
<comment type="caution">
    <text evidence="1">The sequence shown here is derived from an EMBL/GenBank/DDBJ whole genome shotgun (WGS) entry which is preliminary data.</text>
</comment>
<dbReference type="Pfam" id="PF02597">
    <property type="entry name" value="ThiS"/>
    <property type="match status" value="1"/>
</dbReference>
<reference evidence="1 2" key="1">
    <citation type="submission" date="2020-08" db="EMBL/GenBank/DDBJ databases">
        <title>Genomic Encyclopedia of Type Strains, Phase IV (KMG-IV): sequencing the most valuable type-strain genomes for metagenomic binning, comparative biology and taxonomic classification.</title>
        <authorList>
            <person name="Goeker M."/>
        </authorList>
    </citation>
    <scope>NUCLEOTIDE SEQUENCE [LARGE SCALE GENOMIC DNA]</scope>
    <source>
        <strain evidence="1 2">DSM 103526</strain>
    </source>
</reference>
<dbReference type="InterPro" id="IPR010035">
    <property type="entry name" value="Thi_S"/>
</dbReference>
<dbReference type="CDD" id="cd00565">
    <property type="entry name" value="Ubl_ThiS"/>
    <property type="match status" value="1"/>
</dbReference>
<evidence type="ECO:0000313" key="1">
    <source>
        <dbReference type="EMBL" id="MBB6216558.1"/>
    </source>
</evidence>
<dbReference type="InterPro" id="IPR016155">
    <property type="entry name" value="Mopterin_synth/thiamin_S_b"/>
</dbReference>
<protein>
    <submittedName>
        <fullName evidence="1">Thiamine biosynthesis protein ThiS</fullName>
    </submittedName>
</protein>
<dbReference type="AlphaFoldDB" id="A0A841KWD6"/>
<keyword evidence="2" id="KW-1185">Reference proteome</keyword>
<evidence type="ECO:0000313" key="2">
    <source>
        <dbReference type="Proteomes" id="UP000579281"/>
    </source>
</evidence>
<dbReference type="Proteomes" id="UP000579281">
    <property type="component" value="Unassembled WGS sequence"/>
</dbReference>
<dbReference type="SUPFAM" id="SSF54285">
    <property type="entry name" value="MoaD/ThiS"/>
    <property type="match status" value="1"/>
</dbReference>
<gene>
    <name evidence="1" type="ORF">HNQ80_002660</name>
</gene>
<dbReference type="NCBIfam" id="TIGR01683">
    <property type="entry name" value="thiS"/>
    <property type="match status" value="1"/>
</dbReference>
<dbReference type="PANTHER" id="PTHR34472">
    <property type="entry name" value="SULFUR CARRIER PROTEIN THIS"/>
    <property type="match status" value="1"/>
</dbReference>
<accession>A0A841KWD6</accession>
<proteinExistence type="predicted"/>
<organism evidence="1 2">
    <name type="scientific">Anaerosolibacter carboniphilus</name>
    <dbReference type="NCBI Taxonomy" id="1417629"/>
    <lineage>
        <taxon>Bacteria</taxon>
        <taxon>Bacillati</taxon>
        <taxon>Bacillota</taxon>
        <taxon>Clostridia</taxon>
        <taxon>Peptostreptococcales</taxon>
        <taxon>Thermotaleaceae</taxon>
        <taxon>Anaerosolibacter</taxon>
    </lineage>
</organism>